<proteinExistence type="predicted"/>
<name>G4QBH4_TAYAM</name>
<dbReference type="Gene3D" id="3.90.640.20">
    <property type="entry name" value="Heat-shock cognate protein, ATPase"/>
    <property type="match status" value="1"/>
</dbReference>
<reference key="1">
    <citation type="submission" date="2011-09" db="EMBL/GenBank/DDBJ databases">
        <title>Genomic characterization of the Taylorella genus.</title>
        <authorList>
            <person name="Hebert L."/>
            <person name="Moumen B."/>
            <person name="Pons N."/>
            <person name="Duquesne F."/>
            <person name="Breuil M.-F."/>
            <person name="Goux D."/>
            <person name="Batto J.-M."/>
            <person name="Renault P."/>
            <person name="Laugier C."/>
            <person name="Petry S."/>
        </authorList>
    </citation>
    <scope>NUCLEOTIDE SEQUENCE</scope>
    <source>
        <strain>MCE3</strain>
    </source>
</reference>
<evidence type="ECO:0000259" key="2">
    <source>
        <dbReference type="Pfam" id="PF11738"/>
    </source>
</evidence>
<dbReference type="Proteomes" id="UP000009284">
    <property type="component" value="Chromosome"/>
</dbReference>
<feature type="domain" description="DUF3298" evidence="2">
    <location>
        <begin position="185"/>
        <end position="255"/>
    </location>
</feature>
<evidence type="ECO:0000256" key="1">
    <source>
        <dbReference type="SAM" id="SignalP"/>
    </source>
</evidence>
<keyword evidence="4" id="KW-1185">Reference proteome</keyword>
<dbReference type="RefSeq" id="WP_014111846.1">
    <property type="nucleotide sequence ID" value="NC_016043.1"/>
</dbReference>
<dbReference type="Pfam" id="PF11738">
    <property type="entry name" value="DUF3298"/>
    <property type="match status" value="1"/>
</dbReference>
<protein>
    <recommendedName>
        <fullName evidence="2">DUF3298 domain-containing protein</fullName>
    </recommendedName>
</protein>
<feature type="signal peptide" evidence="1">
    <location>
        <begin position="1"/>
        <end position="20"/>
    </location>
</feature>
<dbReference type="AlphaFoldDB" id="G4QBH4"/>
<gene>
    <name evidence="3" type="ordered locus">TASI_1203</name>
</gene>
<keyword evidence="1" id="KW-0732">Signal</keyword>
<dbReference type="STRING" id="1008459.TASI_1203"/>
<evidence type="ECO:0000313" key="3">
    <source>
        <dbReference type="EMBL" id="AEP36952.1"/>
    </source>
</evidence>
<feature type="chain" id="PRO_5003467105" description="DUF3298 domain-containing protein" evidence="1">
    <location>
        <begin position="21"/>
        <end position="271"/>
    </location>
</feature>
<accession>G4QBH4</accession>
<dbReference type="InterPro" id="IPR037126">
    <property type="entry name" value="PdaC/RsiV-like_sf"/>
</dbReference>
<organism evidence="3 4">
    <name type="scientific">Taylorella asinigenitalis (strain MCE3)</name>
    <dbReference type="NCBI Taxonomy" id="1008459"/>
    <lineage>
        <taxon>Bacteria</taxon>
        <taxon>Pseudomonadati</taxon>
        <taxon>Pseudomonadota</taxon>
        <taxon>Betaproteobacteria</taxon>
        <taxon>Burkholderiales</taxon>
        <taxon>Alcaligenaceae</taxon>
        <taxon>Taylorella</taxon>
    </lineage>
</organism>
<reference evidence="3 4" key="2">
    <citation type="journal article" date="2012" name="PLoS ONE">
        <title>Genomic characterization of the taylorella genus.</title>
        <authorList>
            <person name="Hebert L."/>
            <person name="Moumen B."/>
            <person name="Pons N."/>
            <person name="Duquesne F."/>
            <person name="Breuil M.F."/>
            <person name="Goux D."/>
            <person name="Batto J.M."/>
            <person name="Laugier C."/>
            <person name="Renault P."/>
            <person name="Petry S."/>
        </authorList>
    </citation>
    <scope>NUCLEOTIDE SEQUENCE [LARGE SCALE GENOMIC DNA]</scope>
    <source>
        <strain evidence="3 4">MCE3</strain>
    </source>
</reference>
<dbReference type="EMBL" id="CP003059">
    <property type="protein sequence ID" value="AEP36952.1"/>
    <property type="molecule type" value="Genomic_DNA"/>
</dbReference>
<evidence type="ECO:0000313" key="4">
    <source>
        <dbReference type="Proteomes" id="UP000009284"/>
    </source>
</evidence>
<sequence length="271" mass="31045">MRQLLGLLATLICLTPPSYADSNVKSAIQRVHITQSETSKKLSDNSTCSPECPVVEVYFLETNLPEIDAKINLDILELLISFDSDNALPPEKYSPETADAIIRGVFKKLVAHDKSNSMNFAGASEIKIEPKYEHYWDEDENNRLLDFYTEYSYFLLGSPQPSTGIFMYTYDIKKGFIILADLVGQKNVQKVKDLAYREYVRMNKEKGIQEPFLDKQHFYLSNNFMITADELRFVYDPGSINSIAKGSQTIMVPRKLIQPLLEKGYKNQRRD</sequence>
<dbReference type="HOGENOM" id="CLU_1061441_0_0_4"/>
<dbReference type="InterPro" id="IPR021729">
    <property type="entry name" value="DUF3298"/>
</dbReference>
<dbReference type="KEGG" id="tas:TASI_1203"/>